<gene>
    <name evidence="3" type="ORF">MELLADRAFT_85866</name>
</gene>
<dbReference type="AlphaFoldDB" id="F4SDF4"/>
<evidence type="ECO:0000256" key="1">
    <source>
        <dbReference type="SAM" id="MobiDB-lite"/>
    </source>
</evidence>
<dbReference type="PROSITE" id="PS50807">
    <property type="entry name" value="GCM"/>
    <property type="match status" value="1"/>
</dbReference>
<evidence type="ECO:0000313" key="3">
    <source>
        <dbReference type="EMBL" id="EGF97323.1"/>
    </source>
</evidence>
<dbReference type="Proteomes" id="UP000001072">
    <property type="component" value="Unassembled WGS sequence"/>
</dbReference>
<dbReference type="InterPro" id="IPR003902">
    <property type="entry name" value="Tscrpt_reg_GCM"/>
</dbReference>
<dbReference type="GO" id="GO:0003677">
    <property type="term" value="F:DNA binding"/>
    <property type="evidence" value="ECO:0007669"/>
    <property type="project" value="InterPro"/>
</dbReference>
<feature type="compositionally biased region" description="Basic residues" evidence="1">
    <location>
        <begin position="345"/>
        <end position="356"/>
    </location>
</feature>
<evidence type="ECO:0000313" key="4">
    <source>
        <dbReference type="Proteomes" id="UP000001072"/>
    </source>
</evidence>
<feature type="domain" description="GCM" evidence="2">
    <location>
        <begin position="1"/>
        <end position="91"/>
    </location>
</feature>
<dbReference type="GO" id="GO:0006355">
    <property type="term" value="P:regulation of DNA-templated transcription"/>
    <property type="evidence" value="ECO:0007669"/>
    <property type="project" value="InterPro"/>
</dbReference>
<dbReference type="KEGG" id="mlr:MELLADRAFT_85866"/>
<dbReference type="OrthoDB" id="3046222at2759"/>
<organism evidence="4">
    <name type="scientific">Melampsora larici-populina (strain 98AG31 / pathotype 3-4-7)</name>
    <name type="common">Poplar leaf rust fungus</name>
    <dbReference type="NCBI Taxonomy" id="747676"/>
    <lineage>
        <taxon>Eukaryota</taxon>
        <taxon>Fungi</taxon>
        <taxon>Dikarya</taxon>
        <taxon>Basidiomycota</taxon>
        <taxon>Pucciniomycotina</taxon>
        <taxon>Pucciniomycetes</taxon>
        <taxon>Pucciniales</taxon>
        <taxon>Melampsoraceae</taxon>
        <taxon>Melampsora</taxon>
    </lineage>
</organism>
<accession>F4SDF4</accession>
<proteinExistence type="predicted"/>
<evidence type="ECO:0000259" key="2">
    <source>
        <dbReference type="PROSITE" id="PS50807"/>
    </source>
</evidence>
<dbReference type="RefSeq" id="XP_007419407.1">
    <property type="nucleotide sequence ID" value="XM_007419345.1"/>
</dbReference>
<feature type="region of interest" description="Disordered" evidence="1">
    <location>
        <begin position="331"/>
        <end position="364"/>
    </location>
</feature>
<reference evidence="4" key="1">
    <citation type="journal article" date="2011" name="Proc. Natl. Acad. Sci. U.S.A.">
        <title>Obligate biotrophy features unraveled by the genomic analysis of rust fungi.</title>
        <authorList>
            <person name="Duplessis S."/>
            <person name="Cuomo C.A."/>
            <person name="Lin Y.-C."/>
            <person name="Aerts A."/>
            <person name="Tisserant E."/>
            <person name="Veneault-Fourrey C."/>
            <person name="Joly D.L."/>
            <person name="Hacquard S."/>
            <person name="Amselem J."/>
            <person name="Cantarel B.L."/>
            <person name="Chiu R."/>
            <person name="Coutinho P.M."/>
            <person name="Feau N."/>
            <person name="Field M."/>
            <person name="Frey P."/>
            <person name="Gelhaye E."/>
            <person name="Goldberg J."/>
            <person name="Grabherr M.G."/>
            <person name="Kodira C.D."/>
            <person name="Kohler A."/>
            <person name="Kuees U."/>
            <person name="Lindquist E.A."/>
            <person name="Lucas S.M."/>
            <person name="Mago R."/>
            <person name="Mauceli E."/>
            <person name="Morin E."/>
            <person name="Murat C."/>
            <person name="Pangilinan J.L."/>
            <person name="Park R."/>
            <person name="Pearson M."/>
            <person name="Quesneville H."/>
            <person name="Rouhier N."/>
            <person name="Sakthikumar S."/>
            <person name="Salamov A.A."/>
            <person name="Schmutz J."/>
            <person name="Selles B."/>
            <person name="Shapiro H."/>
            <person name="Tanguay P."/>
            <person name="Tuskan G.A."/>
            <person name="Henrissat B."/>
            <person name="Van de Peer Y."/>
            <person name="Rouze P."/>
            <person name="Ellis J.G."/>
            <person name="Dodds P.N."/>
            <person name="Schein J.E."/>
            <person name="Zhong S."/>
            <person name="Hamelin R.C."/>
            <person name="Grigoriev I.V."/>
            <person name="Szabo L.J."/>
            <person name="Martin F."/>
        </authorList>
    </citation>
    <scope>NUCLEOTIDE SEQUENCE [LARGE SCALE GENOMIC DNA]</scope>
    <source>
        <strain evidence="4">98AG31 / pathotype 3-4-7</strain>
    </source>
</reference>
<sequence>MTCSNPDCELQATPATNPKKLAKSVDSPCTISGCDGHQIHIGCHARCRIDQEVDEKDPDSTATWSLLRHQGIHHHPWPDSKKADPISKEKLKDRIIQDPKTGPTSLKNVCGTGYLRRDILITNGLMSDKNDPEGADKWLLAIVHWARACEWYKKKPKPYTGGLLSDVTYQFFENGYLLTTSMYNDKIERWVPVLQTWLHKLSRSHYKAHFVTLLRQIQQSSLSEKDKGLLCEQVVDFSQAQKVGFIDAYMEVFNVYDCVYDCNIALLKLHGCEQHFLQAINRIKKNSSIVKPHLKGLWVTKSAKRWIAWWQTADTQAMLFPAWKQMDLDDPPLDREEVESDPKGKCGKKNKKNKPQRRAELPSTTNAQESMHCVYYMLWANVQ</sequence>
<dbReference type="EMBL" id="GL883252">
    <property type="protein sequence ID" value="EGF97323.1"/>
    <property type="molecule type" value="Genomic_DNA"/>
</dbReference>
<dbReference type="VEuPathDB" id="FungiDB:MELLADRAFT_85866"/>
<dbReference type="HOGENOM" id="CLU_016062_0_1_1"/>
<feature type="compositionally biased region" description="Basic and acidic residues" evidence="1">
    <location>
        <begin position="332"/>
        <end position="344"/>
    </location>
</feature>
<dbReference type="GeneID" id="18933993"/>
<keyword evidence="4" id="KW-1185">Reference proteome</keyword>
<name>F4SDF4_MELLP</name>
<protein>
    <recommendedName>
        <fullName evidence="2">GCM domain-containing protein</fullName>
    </recommendedName>
</protein>
<dbReference type="InParanoid" id="F4SDF4"/>